<evidence type="ECO:0000259" key="1">
    <source>
        <dbReference type="Pfam" id="PF13276"/>
    </source>
</evidence>
<feature type="domain" description="HTH-like" evidence="1">
    <location>
        <begin position="2"/>
        <end position="52"/>
    </location>
</feature>
<dbReference type="PANTHER" id="PTHR46889:SF4">
    <property type="entry name" value="TRANSPOSASE INSO FOR INSERTION SEQUENCE ELEMENT IS911B-RELATED"/>
    <property type="match status" value="1"/>
</dbReference>
<comment type="caution">
    <text evidence="2">The sequence shown here is derived from an EMBL/GenBank/DDBJ whole genome shotgun (WGS) entry which is preliminary data.</text>
</comment>
<reference evidence="2 3" key="1">
    <citation type="submission" date="2018-06" db="EMBL/GenBank/DDBJ databases">
        <authorList>
            <consortium name="Pathogen Informatics"/>
            <person name="Doyle S."/>
        </authorList>
    </citation>
    <scope>NUCLEOTIDE SEQUENCE [LARGE SCALE GENOMIC DNA]</scope>
    <source>
        <strain evidence="2 3">NCTC10698</strain>
    </source>
</reference>
<accession>A0A8B4S2F9</accession>
<organism evidence="2 3">
    <name type="scientific">Comamonas testosteroni</name>
    <name type="common">Pseudomonas testosteroni</name>
    <dbReference type="NCBI Taxonomy" id="285"/>
    <lineage>
        <taxon>Bacteria</taxon>
        <taxon>Pseudomonadati</taxon>
        <taxon>Pseudomonadota</taxon>
        <taxon>Betaproteobacteria</taxon>
        <taxon>Burkholderiales</taxon>
        <taxon>Comamonadaceae</taxon>
        <taxon>Comamonas</taxon>
    </lineage>
</organism>
<keyword evidence="3" id="KW-1185">Reference proteome</keyword>
<evidence type="ECO:0000313" key="2">
    <source>
        <dbReference type="EMBL" id="SUY76389.1"/>
    </source>
</evidence>
<proteinExistence type="predicted"/>
<dbReference type="InterPro" id="IPR025948">
    <property type="entry name" value="HTH-like_dom"/>
</dbReference>
<dbReference type="EMBL" id="UFXL01000001">
    <property type="protein sequence ID" value="SUY76389.1"/>
    <property type="molecule type" value="Genomic_DNA"/>
</dbReference>
<evidence type="ECO:0000313" key="3">
    <source>
        <dbReference type="Proteomes" id="UP000255070"/>
    </source>
</evidence>
<dbReference type="Pfam" id="PF13276">
    <property type="entry name" value="HTH_21"/>
    <property type="match status" value="1"/>
</dbReference>
<dbReference type="AlphaFoldDB" id="A0A8B4S2F9"/>
<protein>
    <recommendedName>
        <fullName evidence="1">HTH-like domain-containing protein</fullName>
    </recommendedName>
</protein>
<dbReference type="InterPro" id="IPR050900">
    <property type="entry name" value="Transposase_IS3/IS150/IS904"/>
</dbReference>
<name>A0A8B4S2F9_COMTE</name>
<dbReference type="Proteomes" id="UP000255070">
    <property type="component" value="Unassembled WGS sequence"/>
</dbReference>
<sequence length="92" mass="10675">MLELIYYSYTASHGVYGARRVFADLREAGEYGGKHRVARFMRKHKIKAVRGYKAPWHIASRPSIIAPNHLQRQFTVDAPDKAWITVITYIRT</sequence>
<dbReference type="PANTHER" id="PTHR46889">
    <property type="entry name" value="TRANSPOSASE INSF FOR INSERTION SEQUENCE IS3B-RELATED"/>
    <property type="match status" value="1"/>
</dbReference>
<gene>
    <name evidence="2" type="ORF">NCTC10698_01605</name>
</gene>